<accession>A0A0R1SHL1</accession>
<dbReference type="Gene3D" id="2.40.30.200">
    <property type="match status" value="1"/>
</dbReference>
<name>A0A0R1SHL1_9LACO</name>
<dbReference type="eggNOG" id="COG4722">
    <property type="taxonomic scope" value="Bacteria"/>
</dbReference>
<dbReference type="AlphaFoldDB" id="A0A0R1SHL1"/>
<keyword evidence="2" id="KW-1185">Reference proteome</keyword>
<proteinExistence type="predicted"/>
<evidence type="ECO:0000313" key="1">
    <source>
        <dbReference type="EMBL" id="KRL68094.1"/>
    </source>
</evidence>
<reference evidence="1 2" key="1">
    <citation type="journal article" date="2015" name="Genome Announc.">
        <title>Expanding the biotechnology potential of lactobacilli through comparative genomics of 213 strains and associated genera.</title>
        <authorList>
            <person name="Sun Z."/>
            <person name="Harris H.M."/>
            <person name="McCann A."/>
            <person name="Guo C."/>
            <person name="Argimon S."/>
            <person name="Zhang W."/>
            <person name="Yang X."/>
            <person name="Jeffery I.B."/>
            <person name="Cooney J.C."/>
            <person name="Kagawa T.F."/>
            <person name="Liu W."/>
            <person name="Song Y."/>
            <person name="Salvetti E."/>
            <person name="Wrobel A."/>
            <person name="Rasinkangas P."/>
            <person name="Parkhill J."/>
            <person name="Rea M.C."/>
            <person name="O'Sullivan O."/>
            <person name="Ritari J."/>
            <person name="Douillard F.P."/>
            <person name="Paul Ross R."/>
            <person name="Yang R."/>
            <person name="Briner A.E."/>
            <person name="Felis G.E."/>
            <person name="de Vos W.M."/>
            <person name="Barrangou R."/>
            <person name="Klaenhammer T.R."/>
            <person name="Caufield P.W."/>
            <person name="Cui Y."/>
            <person name="Zhang H."/>
            <person name="O'Toole P.W."/>
        </authorList>
    </citation>
    <scope>NUCLEOTIDE SEQUENCE [LARGE SCALE GENOMIC DNA]</scope>
    <source>
        <strain evidence="1 2">DSM 14857</strain>
    </source>
</reference>
<dbReference type="EMBL" id="AZFA01000002">
    <property type="protein sequence ID" value="KRL68094.1"/>
    <property type="molecule type" value="Genomic_DNA"/>
</dbReference>
<protein>
    <submittedName>
        <fullName evidence="1">Prophage pi2 protein 43</fullName>
    </submittedName>
</protein>
<sequence>MDVLNSRITSFVKIPLPKRKGSLTSIDGSSKSLISDENSYENREFELEFVTMAKTEQERYNLEAQLFTLFDGFDYKPFRIYTDPDFTYFVKNIENVEVDRITRLSNARIYKYKLSAAAFKYFEIDKELTFSEPFELFSYFLFDAKPYFKITGNGAVKFQINDRTFDLNIDGFIELDSAEENQDAFKTKDDGSITFVNENTTIDEFPSLSRGVNKISWDGDVSQVIVRPRWRTI</sequence>
<dbReference type="STRING" id="1423815.FC27_GL000827"/>
<comment type="caution">
    <text evidence="1">The sequence shown here is derived from an EMBL/GenBank/DDBJ whole genome shotgun (WGS) entry which is preliminary data.</text>
</comment>
<dbReference type="PATRIC" id="fig|1423815.3.peg.838"/>
<organism evidence="1 2">
    <name type="scientific">Companilactobacillus versmoldensis DSM 14857 = KCTC 3814</name>
    <dbReference type="NCBI Taxonomy" id="1423815"/>
    <lineage>
        <taxon>Bacteria</taxon>
        <taxon>Bacillati</taxon>
        <taxon>Bacillota</taxon>
        <taxon>Bacilli</taxon>
        <taxon>Lactobacillales</taxon>
        <taxon>Lactobacillaceae</taxon>
        <taxon>Companilactobacillus</taxon>
    </lineage>
</organism>
<dbReference type="Proteomes" id="UP000051647">
    <property type="component" value="Unassembled WGS sequence"/>
</dbReference>
<dbReference type="OrthoDB" id="2734969at2"/>
<evidence type="ECO:0000313" key="2">
    <source>
        <dbReference type="Proteomes" id="UP000051647"/>
    </source>
</evidence>
<gene>
    <name evidence="1" type="ORF">FC27_GL000827</name>
</gene>